<evidence type="ECO:0000313" key="3">
    <source>
        <dbReference type="Proteomes" id="UP000015101"/>
    </source>
</evidence>
<protein>
    <submittedName>
        <fullName evidence="1 2">Uncharacterized protein</fullName>
    </submittedName>
</protein>
<evidence type="ECO:0000313" key="1">
    <source>
        <dbReference type="EMBL" id="ESN94556.1"/>
    </source>
</evidence>
<dbReference type="AlphaFoldDB" id="T1EKH4"/>
<dbReference type="CTD" id="20197074"/>
<dbReference type="Proteomes" id="UP000015101">
    <property type="component" value="Unassembled WGS sequence"/>
</dbReference>
<proteinExistence type="predicted"/>
<gene>
    <name evidence="2" type="primary">20197074</name>
    <name evidence="1" type="ORF">HELRODRAFT_150800</name>
</gene>
<reference evidence="2" key="3">
    <citation type="submission" date="2015-06" db="UniProtKB">
        <authorList>
            <consortium name="EnsemblMetazoa"/>
        </authorList>
    </citation>
    <scope>IDENTIFICATION</scope>
</reference>
<organism evidence="2 3">
    <name type="scientific">Helobdella robusta</name>
    <name type="common">Californian leech</name>
    <dbReference type="NCBI Taxonomy" id="6412"/>
    <lineage>
        <taxon>Eukaryota</taxon>
        <taxon>Metazoa</taxon>
        <taxon>Spiralia</taxon>
        <taxon>Lophotrochozoa</taxon>
        <taxon>Annelida</taxon>
        <taxon>Clitellata</taxon>
        <taxon>Hirudinea</taxon>
        <taxon>Rhynchobdellida</taxon>
        <taxon>Glossiphoniidae</taxon>
        <taxon>Helobdella</taxon>
    </lineage>
</organism>
<dbReference type="InParanoid" id="T1EKH4"/>
<dbReference type="KEGG" id="hro:HELRODRAFT_150800"/>
<dbReference type="EMBL" id="AMQM01001658">
    <property type="status" value="NOT_ANNOTATED_CDS"/>
    <property type="molecule type" value="Genomic_DNA"/>
</dbReference>
<name>T1EKH4_HELRO</name>
<evidence type="ECO:0000313" key="2">
    <source>
        <dbReference type="EnsemblMetazoa" id="HelroP150800"/>
    </source>
</evidence>
<dbReference type="EnsemblMetazoa" id="HelroT150800">
    <property type="protein sequence ID" value="HelroP150800"/>
    <property type="gene ID" value="HelroG150800"/>
</dbReference>
<dbReference type="GeneID" id="20197074"/>
<dbReference type="EMBL" id="KB097571">
    <property type="protein sequence ID" value="ESN94556.1"/>
    <property type="molecule type" value="Genomic_DNA"/>
</dbReference>
<reference evidence="3" key="1">
    <citation type="submission" date="2012-12" db="EMBL/GenBank/DDBJ databases">
        <authorList>
            <person name="Hellsten U."/>
            <person name="Grimwood J."/>
            <person name="Chapman J.A."/>
            <person name="Shapiro H."/>
            <person name="Aerts A."/>
            <person name="Otillar R.P."/>
            <person name="Terry A.Y."/>
            <person name="Boore J.L."/>
            <person name="Simakov O."/>
            <person name="Marletaz F."/>
            <person name="Cho S.-J."/>
            <person name="Edsinger-Gonzales E."/>
            <person name="Havlak P."/>
            <person name="Kuo D.-H."/>
            <person name="Larsson T."/>
            <person name="Lv J."/>
            <person name="Arendt D."/>
            <person name="Savage R."/>
            <person name="Osoegawa K."/>
            <person name="de Jong P."/>
            <person name="Lindberg D.R."/>
            <person name="Seaver E.C."/>
            <person name="Weisblat D.A."/>
            <person name="Putnam N.H."/>
            <person name="Grigoriev I.V."/>
            <person name="Rokhsar D.S."/>
        </authorList>
    </citation>
    <scope>NUCLEOTIDE SEQUENCE</scope>
</reference>
<sequence>VCLVDPQHPACTSNNFNQCHNQTSHINNDQTLSNSHSLSNISCKNTANSTQPFNSLVNETQKLSQSNSDENFQQSTS</sequence>
<reference evidence="1 3" key="2">
    <citation type="journal article" date="2013" name="Nature">
        <title>Insights into bilaterian evolution from three spiralian genomes.</title>
        <authorList>
            <person name="Simakov O."/>
            <person name="Marletaz F."/>
            <person name="Cho S.J."/>
            <person name="Edsinger-Gonzales E."/>
            <person name="Havlak P."/>
            <person name="Hellsten U."/>
            <person name="Kuo D.H."/>
            <person name="Larsson T."/>
            <person name="Lv J."/>
            <person name="Arendt D."/>
            <person name="Savage R."/>
            <person name="Osoegawa K."/>
            <person name="de Jong P."/>
            <person name="Grimwood J."/>
            <person name="Chapman J.A."/>
            <person name="Shapiro H."/>
            <person name="Aerts A."/>
            <person name="Otillar R.P."/>
            <person name="Terry A.Y."/>
            <person name="Boore J.L."/>
            <person name="Grigoriev I.V."/>
            <person name="Lindberg D.R."/>
            <person name="Seaver E.C."/>
            <person name="Weisblat D.A."/>
            <person name="Putnam N.H."/>
            <person name="Rokhsar D.S."/>
        </authorList>
    </citation>
    <scope>NUCLEOTIDE SEQUENCE</scope>
</reference>
<dbReference type="HOGENOM" id="CLU_2856269_0_0_1"/>
<dbReference type="RefSeq" id="XP_009027607.1">
    <property type="nucleotide sequence ID" value="XM_009029359.1"/>
</dbReference>
<accession>T1EKH4</accession>
<keyword evidence="3" id="KW-1185">Reference proteome</keyword>